<name>B5VVI2_LIMMA</name>
<feature type="repeat" description="WD" evidence="3">
    <location>
        <begin position="269"/>
        <end position="310"/>
    </location>
</feature>
<accession>B5VVI2</accession>
<dbReference type="InterPro" id="IPR019775">
    <property type="entry name" value="WD40_repeat_CS"/>
</dbReference>
<dbReference type="InterPro" id="IPR001680">
    <property type="entry name" value="WD40_rpt"/>
</dbReference>
<feature type="repeat" description="WD" evidence="3">
    <location>
        <begin position="311"/>
        <end position="342"/>
    </location>
</feature>
<dbReference type="Pfam" id="PF23414">
    <property type="entry name" value="Beta-prop_EML_2"/>
    <property type="match status" value="1"/>
</dbReference>
<evidence type="ECO:0000313" key="6">
    <source>
        <dbReference type="EMBL" id="EDZ96600.1"/>
    </source>
</evidence>
<dbReference type="CDD" id="cd00200">
    <property type="entry name" value="WD40"/>
    <property type="match status" value="1"/>
</dbReference>
<evidence type="ECO:0000256" key="1">
    <source>
        <dbReference type="ARBA" id="ARBA00022574"/>
    </source>
</evidence>
<evidence type="ECO:0000256" key="3">
    <source>
        <dbReference type="PROSITE-ProRule" id="PRU00221"/>
    </source>
</evidence>
<dbReference type="InterPro" id="IPR020472">
    <property type="entry name" value="WD40_PAC1"/>
</dbReference>
<feature type="repeat" description="WD" evidence="3">
    <location>
        <begin position="61"/>
        <end position="102"/>
    </location>
</feature>
<protein>
    <submittedName>
        <fullName evidence="6">WD-40 repeat protein</fullName>
    </submittedName>
</protein>
<evidence type="ECO:0000259" key="5">
    <source>
        <dbReference type="Pfam" id="PF23414"/>
    </source>
</evidence>
<proteinExistence type="predicted"/>
<dbReference type="SMART" id="SM00320">
    <property type="entry name" value="WD40"/>
    <property type="match status" value="7"/>
</dbReference>
<dbReference type="InterPro" id="IPR015943">
    <property type="entry name" value="WD40/YVTN_repeat-like_dom_sf"/>
</dbReference>
<keyword evidence="4" id="KW-0812">Transmembrane</keyword>
<keyword evidence="2" id="KW-0677">Repeat</keyword>
<dbReference type="Pfam" id="PF00400">
    <property type="entry name" value="WD40"/>
    <property type="match status" value="3"/>
</dbReference>
<dbReference type="PRINTS" id="PR00320">
    <property type="entry name" value="GPROTEINBRPT"/>
</dbReference>
<feature type="repeat" description="WD" evidence="3">
    <location>
        <begin position="145"/>
        <end position="186"/>
    </location>
</feature>
<gene>
    <name evidence="6" type="ORF">AmaxDRAFT_0523</name>
</gene>
<dbReference type="PANTHER" id="PTHR44156">
    <property type="entry name" value="SUPERNUMERARY LIMBS, ISOFORM B-RELATED"/>
    <property type="match status" value="1"/>
</dbReference>
<dbReference type="InterPro" id="IPR036322">
    <property type="entry name" value="WD40_repeat_dom_sf"/>
</dbReference>
<evidence type="ECO:0000256" key="2">
    <source>
        <dbReference type="ARBA" id="ARBA00022737"/>
    </source>
</evidence>
<dbReference type="AlphaFoldDB" id="B5VVI2"/>
<keyword evidence="4" id="KW-1133">Transmembrane helix</keyword>
<keyword evidence="4" id="KW-0472">Membrane</keyword>
<dbReference type="Gene3D" id="2.130.10.10">
    <property type="entry name" value="YVTN repeat-like/Quinoprotein amine dehydrogenase"/>
    <property type="match status" value="3"/>
</dbReference>
<comment type="caution">
    <text evidence="6">The sequence shown here is derived from an EMBL/GenBank/DDBJ whole genome shotgun (WGS) entry which is preliminary data.</text>
</comment>
<dbReference type="PROSITE" id="PS50294">
    <property type="entry name" value="WD_REPEATS_REGION"/>
    <property type="match status" value="7"/>
</dbReference>
<feature type="transmembrane region" description="Helical" evidence="4">
    <location>
        <begin position="20"/>
        <end position="38"/>
    </location>
</feature>
<dbReference type="InterPro" id="IPR053299">
    <property type="entry name" value="ASTRA_WD_repeat"/>
</dbReference>
<dbReference type="InterPro" id="IPR055442">
    <property type="entry name" value="Beta-prop_EML-like_2nd"/>
</dbReference>
<reference evidence="6 7" key="1">
    <citation type="journal article" date="2011" name="Appl. Environ. Microbiol.">
        <title>Contribution of a Sodium Ion Gradient to Energy Conservation during Fermentation in the Cyanobacterium Arthrospira (Spirulina) maxima CS-328.</title>
        <authorList>
            <person name="Carrieri D."/>
            <person name="Ananyev G."/>
            <person name="Lenz O."/>
            <person name="Bryant D.A."/>
            <person name="Dismukes G.C."/>
        </authorList>
    </citation>
    <scope>NUCLEOTIDE SEQUENCE [LARGE SCALE GENOMIC DNA]</scope>
    <source>
        <strain evidence="6 7">CS-328</strain>
    </source>
</reference>
<feature type="repeat" description="WD" evidence="3">
    <location>
        <begin position="103"/>
        <end position="144"/>
    </location>
</feature>
<keyword evidence="1 3" id="KW-0853">WD repeat</keyword>
<evidence type="ECO:0000256" key="4">
    <source>
        <dbReference type="SAM" id="Phobius"/>
    </source>
</evidence>
<dbReference type="SUPFAM" id="SSF50978">
    <property type="entry name" value="WD40 repeat-like"/>
    <property type="match status" value="1"/>
</dbReference>
<organism evidence="6 7">
    <name type="scientific">Limnospira maxima CS-328</name>
    <dbReference type="NCBI Taxonomy" id="513049"/>
    <lineage>
        <taxon>Bacteria</taxon>
        <taxon>Bacillati</taxon>
        <taxon>Cyanobacteriota</taxon>
        <taxon>Cyanophyceae</taxon>
        <taxon>Oscillatoriophycideae</taxon>
        <taxon>Oscillatoriales</taxon>
        <taxon>Sirenicapillariaceae</taxon>
        <taxon>Limnospira</taxon>
    </lineage>
</organism>
<dbReference type="EMBL" id="ABYK01000003">
    <property type="protein sequence ID" value="EDZ96600.1"/>
    <property type="molecule type" value="Genomic_DNA"/>
</dbReference>
<dbReference type="PROSITE" id="PS00678">
    <property type="entry name" value="WD_REPEATS_1"/>
    <property type="match status" value="4"/>
</dbReference>
<keyword evidence="7" id="KW-1185">Reference proteome</keyword>
<feature type="repeat" description="WD" evidence="3">
    <location>
        <begin position="192"/>
        <end position="226"/>
    </location>
</feature>
<evidence type="ECO:0000313" key="7">
    <source>
        <dbReference type="Proteomes" id="UP000004061"/>
    </source>
</evidence>
<feature type="domain" description="EML-like second beta-propeller" evidence="5">
    <location>
        <begin position="155"/>
        <end position="308"/>
    </location>
</feature>
<dbReference type="PROSITE" id="PS50082">
    <property type="entry name" value="WD_REPEATS_2"/>
    <property type="match status" value="7"/>
</dbReference>
<dbReference type="Proteomes" id="UP000004061">
    <property type="component" value="Unassembled WGS sequence"/>
</dbReference>
<feature type="repeat" description="WD" evidence="3">
    <location>
        <begin position="227"/>
        <end position="268"/>
    </location>
</feature>
<sequence>MVIIESGNLQMILKLTGWKYAAGLGLTTLTAIVGLTVLKTGTQLLVSSPDMSSLSYPSLTLNGHSAWVYAAAIAPDGKVLASGSYDGTIKIWDLESGSLRQTIAAHASAVASLAIAPDGKHLISGSVDNRVRLWDLDTGKLIRTFNGHTDDVKVVAIAPDGKTIASGSADKTIRLWNLQGETLATLQDVDWVRALAFTPDSQYLLSGCEDGTIGIWQLQDGKKSLTIQAHSGVVRAIAVSPDGQLFASGSDDRTITLWNASNRSILNTLTGHSHRVQSLAWSPDGSTLVSGSHDRTVRLWNVAEGKVFDALQAHAKSVQAVVFSPDGRQFVSASSDETIKLWLIAPKSPTEPKPAIASESPNIFTEITQSTELEQLNQILYERIDGDWQSVEFAESLAYQVTVNREGAITSYQPLHQKAADFVTKTPLPNLRTEQNQADFAYFHLVLHPSGAIEVSPWRGWDK</sequence>